<gene>
    <name evidence="1" type="ORF">Zmor_017042</name>
</gene>
<accession>A0AA38I8Y0</accession>
<dbReference type="EMBL" id="JALNTZ010000005">
    <property type="protein sequence ID" value="KAJ3650971.1"/>
    <property type="molecule type" value="Genomic_DNA"/>
</dbReference>
<keyword evidence="2" id="KW-1185">Reference proteome</keyword>
<reference evidence="1" key="1">
    <citation type="journal article" date="2023" name="G3 (Bethesda)">
        <title>Whole genome assemblies of Zophobas morio and Tenebrio molitor.</title>
        <authorList>
            <person name="Kaur S."/>
            <person name="Stinson S.A."/>
            <person name="diCenzo G.C."/>
        </authorList>
    </citation>
    <scope>NUCLEOTIDE SEQUENCE</scope>
    <source>
        <strain evidence="1">QUZm001</strain>
    </source>
</reference>
<sequence length="125" mass="13927">MATKVVRKSRFFVLTSCLEECRLPPDEFCDISDELRPPSRKCRKYCENFAIARPHQAPAKALLKMTDLLRRLRRRSVARLCPARGSAHLPSLSAVSGLGSDGVLLQLNHICLRRLQIASGAATAR</sequence>
<dbReference type="Proteomes" id="UP001168821">
    <property type="component" value="Unassembled WGS sequence"/>
</dbReference>
<comment type="caution">
    <text evidence="1">The sequence shown here is derived from an EMBL/GenBank/DDBJ whole genome shotgun (WGS) entry which is preliminary data.</text>
</comment>
<evidence type="ECO:0000313" key="1">
    <source>
        <dbReference type="EMBL" id="KAJ3650971.1"/>
    </source>
</evidence>
<dbReference type="AlphaFoldDB" id="A0AA38I8Y0"/>
<organism evidence="1 2">
    <name type="scientific">Zophobas morio</name>
    <dbReference type="NCBI Taxonomy" id="2755281"/>
    <lineage>
        <taxon>Eukaryota</taxon>
        <taxon>Metazoa</taxon>
        <taxon>Ecdysozoa</taxon>
        <taxon>Arthropoda</taxon>
        <taxon>Hexapoda</taxon>
        <taxon>Insecta</taxon>
        <taxon>Pterygota</taxon>
        <taxon>Neoptera</taxon>
        <taxon>Endopterygota</taxon>
        <taxon>Coleoptera</taxon>
        <taxon>Polyphaga</taxon>
        <taxon>Cucujiformia</taxon>
        <taxon>Tenebrionidae</taxon>
        <taxon>Zophobas</taxon>
    </lineage>
</organism>
<protein>
    <submittedName>
        <fullName evidence="1">Uncharacterized protein</fullName>
    </submittedName>
</protein>
<proteinExistence type="predicted"/>
<name>A0AA38I8Y0_9CUCU</name>
<evidence type="ECO:0000313" key="2">
    <source>
        <dbReference type="Proteomes" id="UP001168821"/>
    </source>
</evidence>